<evidence type="ECO:0000256" key="4">
    <source>
        <dbReference type="PROSITE-ProRule" id="PRU00433"/>
    </source>
</evidence>
<reference evidence="7 8" key="1">
    <citation type="submission" date="2017-08" db="EMBL/GenBank/DDBJ databases">
        <title>Draft Genome Sequence of Loktanella cinnabarina Strain XM1, Isolated from Coastal Surface Water.</title>
        <authorList>
            <person name="Ma R."/>
            <person name="Wang J."/>
            <person name="Wang Q."/>
            <person name="Ma Z."/>
            <person name="Li J."/>
            <person name="Chen L."/>
        </authorList>
    </citation>
    <scope>NUCLEOTIDE SEQUENCE [LARGE SCALE GENOMIC DNA]</scope>
    <source>
        <strain evidence="7 8">XM1</strain>
    </source>
</reference>
<feature type="transmembrane region" description="Helical" evidence="5">
    <location>
        <begin position="117"/>
        <end position="137"/>
    </location>
</feature>
<evidence type="ECO:0000313" key="7">
    <source>
        <dbReference type="EMBL" id="PHP26694.1"/>
    </source>
</evidence>
<evidence type="ECO:0000256" key="5">
    <source>
        <dbReference type="SAM" id="Phobius"/>
    </source>
</evidence>
<comment type="caution">
    <text evidence="7">The sequence shown here is derived from an EMBL/GenBank/DDBJ whole genome shotgun (WGS) entry which is preliminary data.</text>
</comment>
<dbReference type="GO" id="GO:0020037">
    <property type="term" value="F:heme binding"/>
    <property type="evidence" value="ECO:0007669"/>
    <property type="project" value="InterPro"/>
</dbReference>
<dbReference type="GO" id="GO:0046872">
    <property type="term" value="F:metal ion binding"/>
    <property type="evidence" value="ECO:0007669"/>
    <property type="project" value="UniProtKB-KW"/>
</dbReference>
<dbReference type="OrthoDB" id="9787495at2"/>
<feature type="transmembrane region" description="Helical" evidence="5">
    <location>
        <begin position="149"/>
        <end position="170"/>
    </location>
</feature>
<feature type="domain" description="Cytochrome c" evidence="6">
    <location>
        <begin position="326"/>
        <end position="408"/>
    </location>
</feature>
<feature type="transmembrane region" description="Helical" evidence="5">
    <location>
        <begin position="252"/>
        <end position="271"/>
    </location>
</feature>
<dbReference type="AlphaFoldDB" id="A0A2G1MD84"/>
<name>A0A2G1MD84_9RHOB</name>
<feature type="transmembrane region" description="Helical" evidence="5">
    <location>
        <begin position="283"/>
        <end position="305"/>
    </location>
</feature>
<dbReference type="Proteomes" id="UP000221860">
    <property type="component" value="Unassembled WGS sequence"/>
</dbReference>
<evidence type="ECO:0000259" key="6">
    <source>
        <dbReference type="PROSITE" id="PS51007"/>
    </source>
</evidence>
<organism evidence="7 8">
    <name type="scientific">Limimaricola cinnabarinus</name>
    <dbReference type="NCBI Taxonomy" id="1125964"/>
    <lineage>
        <taxon>Bacteria</taxon>
        <taxon>Pseudomonadati</taxon>
        <taxon>Pseudomonadota</taxon>
        <taxon>Alphaproteobacteria</taxon>
        <taxon>Rhodobacterales</taxon>
        <taxon>Paracoccaceae</taxon>
        <taxon>Limimaricola</taxon>
    </lineage>
</organism>
<evidence type="ECO:0000256" key="2">
    <source>
        <dbReference type="ARBA" id="ARBA00022723"/>
    </source>
</evidence>
<feature type="transmembrane region" description="Helical" evidence="5">
    <location>
        <begin position="17"/>
        <end position="36"/>
    </location>
</feature>
<keyword evidence="3 4" id="KW-0408">Iron</keyword>
<evidence type="ECO:0000256" key="3">
    <source>
        <dbReference type="ARBA" id="ARBA00023004"/>
    </source>
</evidence>
<keyword evidence="2 4" id="KW-0479">Metal-binding</keyword>
<accession>A0A2G1MD84</accession>
<dbReference type="EMBL" id="NQWH01000030">
    <property type="protein sequence ID" value="PHP26694.1"/>
    <property type="molecule type" value="Genomic_DNA"/>
</dbReference>
<keyword evidence="5" id="KW-1133">Transmembrane helix</keyword>
<keyword evidence="8" id="KW-1185">Reference proteome</keyword>
<dbReference type="GO" id="GO:0009055">
    <property type="term" value="F:electron transfer activity"/>
    <property type="evidence" value="ECO:0007669"/>
    <property type="project" value="InterPro"/>
</dbReference>
<proteinExistence type="predicted"/>
<dbReference type="InterPro" id="IPR036909">
    <property type="entry name" value="Cyt_c-like_dom_sf"/>
</dbReference>
<dbReference type="RefSeq" id="WP_099278200.1">
    <property type="nucleotide sequence ID" value="NZ_KZ304970.1"/>
</dbReference>
<evidence type="ECO:0000256" key="1">
    <source>
        <dbReference type="ARBA" id="ARBA00022617"/>
    </source>
</evidence>
<dbReference type="InterPro" id="IPR010389">
    <property type="entry name" value="Urate_ox_N"/>
</dbReference>
<evidence type="ECO:0000313" key="8">
    <source>
        <dbReference type="Proteomes" id="UP000221860"/>
    </source>
</evidence>
<dbReference type="SUPFAM" id="SSF46626">
    <property type="entry name" value="Cytochrome c"/>
    <property type="match status" value="1"/>
</dbReference>
<keyword evidence="1 4" id="KW-0349">Heme</keyword>
<dbReference type="PROSITE" id="PS51007">
    <property type="entry name" value="CYTC"/>
    <property type="match status" value="1"/>
</dbReference>
<sequence length="419" mass="46768">MHDFAILWDWAGFAVRWLHVITAIAWIGSSFYFVALDLGLRKAPDLPPGAHGEEWQVHGGGFYHIRKFLVAPDAMPEHLTWFKWESYATWLSGAALLMIVYWVGAELYLIDPSKADLAVWQGILISAGSLTIGWLVYDRLCKSGLGERPTLLMVLLFALLVAMSWGYNQIFTGRAALLHLGAFTATIMTANVFLIIMPNQRIVVADLKAGRKPDPKYGKIAKLRSTHNNYLTLPVVFLMLSNHYPLAFGTEYSWIIASLVFLMGVTIRHYFNTMHATGTGPHWTWGVTVILFLILAWLSTAPMWGSYEEAEARPMTAYETRFAEAQGFHEAEQIVIGRCSMCHAREPVWDGIRWAPKGVVLETPQDVAQNARAIYLQAGVSHAMPPANITEISDEDRRALVRWYRGGAGGLIAAPVAPI</sequence>
<dbReference type="Pfam" id="PF06181">
    <property type="entry name" value="Urate_ox_N"/>
    <property type="match status" value="1"/>
</dbReference>
<protein>
    <submittedName>
        <fullName evidence="7">Cysteine desulfurase</fullName>
    </submittedName>
</protein>
<feature type="transmembrane region" description="Helical" evidence="5">
    <location>
        <begin position="176"/>
        <end position="197"/>
    </location>
</feature>
<keyword evidence="5" id="KW-0812">Transmembrane</keyword>
<feature type="transmembrane region" description="Helical" evidence="5">
    <location>
        <begin position="87"/>
        <end position="105"/>
    </location>
</feature>
<keyword evidence="5" id="KW-0472">Membrane</keyword>
<dbReference type="InterPro" id="IPR009056">
    <property type="entry name" value="Cyt_c-like_dom"/>
</dbReference>
<gene>
    <name evidence="7" type="ORF">CJ301_15080</name>
</gene>